<evidence type="ECO:0000256" key="4">
    <source>
        <dbReference type="ARBA" id="ARBA00023163"/>
    </source>
</evidence>
<dbReference type="PANTHER" id="PTHR30346">
    <property type="entry name" value="TRANSCRIPTIONAL DUAL REGULATOR HCAR-RELATED"/>
    <property type="match status" value="1"/>
</dbReference>
<evidence type="ECO:0000259" key="5">
    <source>
        <dbReference type="PROSITE" id="PS50931"/>
    </source>
</evidence>
<dbReference type="InterPro" id="IPR000847">
    <property type="entry name" value="LysR_HTH_N"/>
</dbReference>
<keyword evidence="2" id="KW-0805">Transcription regulation</keyword>
<dbReference type="InterPro" id="IPR005119">
    <property type="entry name" value="LysR_subst-bd"/>
</dbReference>
<protein>
    <submittedName>
        <fullName evidence="6">Transcriptional regulator, LysR family</fullName>
    </submittedName>
</protein>
<dbReference type="Gene3D" id="1.10.10.10">
    <property type="entry name" value="Winged helix-like DNA-binding domain superfamily/Winged helix DNA-binding domain"/>
    <property type="match status" value="1"/>
</dbReference>
<keyword evidence="3" id="KW-0238">DNA-binding</keyword>
<keyword evidence="4" id="KW-0804">Transcription</keyword>
<dbReference type="PROSITE" id="PS50931">
    <property type="entry name" value="HTH_LYSR"/>
    <property type="match status" value="1"/>
</dbReference>
<name>A0A6J4PTW0_9PSEU</name>
<dbReference type="Pfam" id="PF00126">
    <property type="entry name" value="HTH_1"/>
    <property type="match status" value="1"/>
</dbReference>
<evidence type="ECO:0000313" key="6">
    <source>
        <dbReference type="EMBL" id="CAA9425267.1"/>
    </source>
</evidence>
<feature type="domain" description="HTH lysR-type" evidence="5">
    <location>
        <begin position="6"/>
        <end position="59"/>
    </location>
</feature>
<evidence type="ECO:0000256" key="2">
    <source>
        <dbReference type="ARBA" id="ARBA00023015"/>
    </source>
</evidence>
<dbReference type="GO" id="GO:0003700">
    <property type="term" value="F:DNA-binding transcription factor activity"/>
    <property type="evidence" value="ECO:0007669"/>
    <property type="project" value="InterPro"/>
</dbReference>
<dbReference type="Gene3D" id="3.40.190.10">
    <property type="entry name" value="Periplasmic binding protein-like II"/>
    <property type="match status" value="2"/>
</dbReference>
<proteinExistence type="inferred from homology"/>
<dbReference type="PANTHER" id="PTHR30346:SF29">
    <property type="entry name" value="LYSR SUBSTRATE-BINDING"/>
    <property type="match status" value="1"/>
</dbReference>
<sequence length="317" mass="33636">MLQPLQLRTLQEVLTTGSFAQAGARLGFTASAVSQQIAALERSTGLLLFERRARSVRPTAAAQALAARLGGLLEQVDELDREMRAMAAGRTGVVRIGSFPTASAALLPPALARLRRSDRGLGVLLDEAEPAELVPRLVAGNLDLALVYQYDSVPQVWPADLRSTPLLRESLVLLVEPHHTAAVTGAGPVHLGTLANETWAASRDDSAGARSLERLCAGAGFAPRIAFRSNDYQVVRGLVAAGLGIALVPALTSATGAGATRTLDVTAARAGRRVLALHRRVDDNPLLDLLLDALTRAARALARDDPTRRIRRTRPAT</sequence>
<dbReference type="SUPFAM" id="SSF53850">
    <property type="entry name" value="Periplasmic binding protein-like II"/>
    <property type="match status" value="1"/>
</dbReference>
<dbReference type="CDD" id="cd08423">
    <property type="entry name" value="PBP2_LTTR_like_6"/>
    <property type="match status" value="1"/>
</dbReference>
<dbReference type="InterPro" id="IPR036388">
    <property type="entry name" value="WH-like_DNA-bd_sf"/>
</dbReference>
<dbReference type="SUPFAM" id="SSF46785">
    <property type="entry name" value="Winged helix' DNA-binding domain"/>
    <property type="match status" value="1"/>
</dbReference>
<dbReference type="GO" id="GO:0003677">
    <property type="term" value="F:DNA binding"/>
    <property type="evidence" value="ECO:0007669"/>
    <property type="project" value="UniProtKB-KW"/>
</dbReference>
<organism evidence="6">
    <name type="scientific">uncultured Pseudonocardia sp</name>
    <dbReference type="NCBI Taxonomy" id="211455"/>
    <lineage>
        <taxon>Bacteria</taxon>
        <taxon>Bacillati</taxon>
        <taxon>Actinomycetota</taxon>
        <taxon>Actinomycetes</taxon>
        <taxon>Pseudonocardiales</taxon>
        <taxon>Pseudonocardiaceae</taxon>
        <taxon>Pseudonocardia</taxon>
        <taxon>environmental samples</taxon>
    </lineage>
</organism>
<comment type="similarity">
    <text evidence="1">Belongs to the LysR transcriptional regulatory family.</text>
</comment>
<accession>A0A6J4PTW0</accession>
<gene>
    <name evidence="6" type="ORF">AVDCRST_MAG66-2920</name>
</gene>
<dbReference type="GO" id="GO:0032993">
    <property type="term" value="C:protein-DNA complex"/>
    <property type="evidence" value="ECO:0007669"/>
    <property type="project" value="TreeGrafter"/>
</dbReference>
<dbReference type="AlphaFoldDB" id="A0A6J4PTW0"/>
<dbReference type="InterPro" id="IPR036390">
    <property type="entry name" value="WH_DNA-bd_sf"/>
</dbReference>
<evidence type="ECO:0000256" key="3">
    <source>
        <dbReference type="ARBA" id="ARBA00023125"/>
    </source>
</evidence>
<reference evidence="6" key="1">
    <citation type="submission" date="2020-02" db="EMBL/GenBank/DDBJ databases">
        <authorList>
            <person name="Meier V. D."/>
        </authorList>
    </citation>
    <scope>NUCLEOTIDE SEQUENCE</scope>
    <source>
        <strain evidence="6">AVDCRST_MAG66</strain>
    </source>
</reference>
<evidence type="ECO:0000256" key="1">
    <source>
        <dbReference type="ARBA" id="ARBA00009437"/>
    </source>
</evidence>
<dbReference type="EMBL" id="CADCUS010000429">
    <property type="protein sequence ID" value="CAA9425267.1"/>
    <property type="molecule type" value="Genomic_DNA"/>
</dbReference>
<dbReference type="Pfam" id="PF03466">
    <property type="entry name" value="LysR_substrate"/>
    <property type="match status" value="1"/>
</dbReference>